<name>A0ABT2X4S2_9RHOB</name>
<proteinExistence type="predicted"/>
<comment type="caution">
    <text evidence="1">The sequence shown here is derived from an EMBL/GenBank/DDBJ whole genome shotgun (WGS) entry which is preliminary data.</text>
</comment>
<gene>
    <name evidence="1" type="ORF">OEZ60_13080</name>
</gene>
<dbReference type="RefSeq" id="WP_263336885.1">
    <property type="nucleotide sequence ID" value="NZ_JAOVQO010000011.1"/>
</dbReference>
<sequence>MFDEPEPRAEPVRLPGLYRAWEIGCLIETERRYSVEGVGATLDGAPLFAVYAITHDADRVEDQT</sequence>
<evidence type="ECO:0000313" key="1">
    <source>
        <dbReference type="EMBL" id="MCU9848938.1"/>
    </source>
</evidence>
<organism evidence="1 2">
    <name type="scientific">Albidovulum salinarum</name>
    <dbReference type="NCBI Taxonomy" id="2984153"/>
    <lineage>
        <taxon>Bacteria</taxon>
        <taxon>Pseudomonadati</taxon>
        <taxon>Pseudomonadota</taxon>
        <taxon>Alphaproteobacteria</taxon>
        <taxon>Rhodobacterales</taxon>
        <taxon>Paracoccaceae</taxon>
        <taxon>Albidovulum</taxon>
    </lineage>
</organism>
<dbReference type="EMBL" id="JAOVQO010000011">
    <property type="protein sequence ID" value="MCU9848938.1"/>
    <property type="molecule type" value="Genomic_DNA"/>
</dbReference>
<dbReference type="Proteomes" id="UP001209535">
    <property type="component" value="Unassembled WGS sequence"/>
</dbReference>
<accession>A0ABT2X4S2</accession>
<evidence type="ECO:0000313" key="2">
    <source>
        <dbReference type="Proteomes" id="UP001209535"/>
    </source>
</evidence>
<protein>
    <submittedName>
        <fullName evidence="1">Uncharacterized protein</fullName>
    </submittedName>
</protein>
<reference evidence="1 2" key="1">
    <citation type="submission" date="2022-10" db="EMBL/GenBank/DDBJ databases">
        <title>Defluviimonas sp. nov., isolated from ocean surface sediments.</title>
        <authorList>
            <person name="He W."/>
            <person name="Wang L."/>
            <person name="Zhang D.-F."/>
        </authorList>
    </citation>
    <scope>NUCLEOTIDE SEQUENCE [LARGE SCALE GENOMIC DNA]</scope>
    <source>
        <strain evidence="1 2">WL0024</strain>
    </source>
</reference>
<keyword evidence="2" id="KW-1185">Reference proteome</keyword>